<evidence type="ECO:0000313" key="3">
    <source>
        <dbReference type="Proteomes" id="UP001150904"/>
    </source>
</evidence>
<dbReference type="EMBL" id="JAPQKR010000004">
    <property type="protein sequence ID" value="KAJ5219255.1"/>
    <property type="molecule type" value="Genomic_DNA"/>
</dbReference>
<dbReference type="AlphaFoldDB" id="A0A9W9NFY0"/>
<dbReference type="Gene3D" id="1.10.1040.10">
    <property type="entry name" value="N-(1-d-carboxylethyl)-l-norvaline Dehydrogenase, domain 2"/>
    <property type="match status" value="1"/>
</dbReference>
<organism evidence="2 3">
    <name type="scientific">Penicillium cinerascens</name>
    <dbReference type="NCBI Taxonomy" id="70096"/>
    <lineage>
        <taxon>Eukaryota</taxon>
        <taxon>Fungi</taxon>
        <taxon>Dikarya</taxon>
        <taxon>Ascomycota</taxon>
        <taxon>Pezizomycotina</taxon>
        <taxon>Eurotiomycetes</taxon>
        <taxon>Eurotiomycetidae</taxon>
        <taxon>Eurotiales</taxon>
        <taxon>Aspergillaceae</taxon>
        <taxon>Penicillium</taxon>
    </lineage>
</organism>
<dbReference type="GO" id="GO:0005737">
    <property type="term" value="C:cytoplasm"/>
    <property type="evidence" value="ECO:0007669"/>
    <property type="project" value="TreeGrafter"/>
</dbReference>
<accession>A0A9W9NFY0</accession>
<dbReference type="InterPro" id="IPR008927">
    <property type="entry name" value="6-PGluconate_DH-like_C_sf"/>
</dbReference>
<dbReference type="FunFam" id="1.10.1040.10:FF:000017">
    <property type="entry name" value="2-dehydropantoate 2-reductase"/>
    <property type="match status" value="1"/>
</dbReference>
<protein>
    <recommendedName>
        <fullName evidence="1">Ketopantoate reductase C-terminal domain-containing protein</fullName>
    </recommendedName>
</protein>
<dbReference type="RefSeq" id="XP_058313828.1">
    <property type="nucleotide sequence ID" value="XM_058448417.1"/>
</dbReference>
<reference evidence="2" key="2">
    <citation type="journal article" date="2023" name="IMA Fungus">
        <title>Comparative genomic study of the Penicillium genus elucidates a diverse pangenome and 15 lateral gene transfer events.</title>
        <authorList>
            <person name="Petersen C."/>
            <person name="Sorensen T."/>
            <person name="Nielsen M.R."/>
            <person name="Sondergaard T.E."/>
            <person name="Sorensen J.L."/>
            <person name="Fitzpatrick D.A."/>
            <person name="Frisvad J.C."/>
            <person name="Nielsen K.L."/>
        </authorList>
    </citation>
    <scope>NUCLEOTIDE SEQUENCE</scope>
    <source>
        <strain evidence="2">IBT 15544</strain>
    </source>
</reference>
<evidence type="ECO:0000259" key="1">
    <source>
        <dbReference type="Pfam" id="PF08546"/>
    </source>
</evidence>
<dbReference type="SUPFAM" id="SSF48179">
    <property type="entry name" value="6-phosphogluconate dehydrogenase C-terminal domain-like"/>
    <property type="match status" value="1"/>
</dbReference>
<evidence type="ECO:0000313" key="2">
    <source>
        <dbReference type="EMBL" id="KAJ5219255.1"/>
    </source>
</evidence>
<dbReference type="OrthoDB" id="3609at2759"/>
<keyword evidence="3" id="KW-1185">Reference proteome</keyword>
<dbReference type="Gene3D" id="3.40.50.720">
    <property type="entry name" value="NAD(P)-binding Rossmann-like Domain"/>
    <property type="match status" value="2"/>
</dbReference>
<feature type="domain" description="Ketopantoate reductase C-terminal" evidence="1">
    <location>
        <begin position="161"/>
        <end position="282"/>
    </location>
</feature>
<proteinExistence type="predicted"/>
<comment type="caution">
    <text evidence="2">The sequence shown here is derived from an EMBL/GenBank/DDBJ whole genome shotgun (WGS) entry which is preliminary data.</text>
</comment>
<dbReference type="PANTHER" id="PTHR21708:SF30">
    <property type="entry name" value="2-DEHYDROPANTOATE 2-REDUCTASE-RELATED"/>
    <property type="match status" value="1"/>
</dbReference>
<dbReference type="GeneID" id="83175717"/>
<sequence>MSTDAMSSKRKVLVVGAGRVGAMACVAMERSGMASATAVPRWNYQKVLQDGFKGSVSHGRLSAWWPTRVTPGHTTIILIQNGIYIKPPFIEVRPSNALLSGASYIGAHEHNGHILPDDPDRFHVGSFRNPQLDPPYERQRLEDFAAVYSSSKAVEAEIVSDILHYRWRKLLWNGVFNPTCATTQLDSAAIRQFNAGNSLIRPGMAEMAVIAKSDGYDLGEGIVDEMVDVTPIELSFRPSMLIDMDKENPLESEVILGNALRVARKNSVDTPILDNTYRMLKLVLARLLAAQGYIREPKEIPMTDFI</sequence>
<dbReference type="Proteomes" id="UP001150904">
    <property type="component" value="Unassembled WGS sequence"/>
</dbReference>
<name>A0A9W9NFY0_9EURO</name>
<dbReference type="PANTHER" id="PTHR21708">
    <property type="entry name" value="PROBABLE 2-DEHYDROPANTOATE 2-REDUCTASE"/>
    <property type="match status" value="1"/>
</dbReference>
<dbReference type="InterPro" id="IPR013328">
    <property type="entry name" value="6PGD_dom2"/>
</dbReference>
<dbReference type="InterPro" id="IPR013752">
    <property type="entry name" value="KPA_reductase"/>
</dbReference>
<reference evidence="2" key="1">
    <citation type="submission" date="2022-12" db="EMBL/GenBank/DDBJ databases">
        <authorList>
            <person name="Petersen C."/>
        </authorList>
    </citation>
    <scope>NUCLEOTIDE SEQUENCE</scope>
    <source>
        <strain evidence="2">IBT 15544</strain>
    </source>
</reference>
<dbReference type="InterPro" id="IPR051402">
    <property type="entry name" value="KPR-Related"/>
</dbReference>
<dbReference type="Pfam" id="PF08546">
    <property type="entry name" value="ApbA_C"/>
    <property type="match status" value="1"/>
</dbReference>
<gene>
    <name evidence="2" type="ORF">N7498_001354</name>
</gene>